<organism evidence="2 3">
    <name type="scientific">Stylosanthes scabra</name>
    <dbReference type="NCBI Taxonomy" id="79078"/>
    <lineage>
        <taxon>Eukaryota</taxon>
        <taxon>Viridiplantae</taxon>
        <taxon>Streptophyta</taxon>
        <taxon>Embryophyta</taxon>
        <taxon>Tracheophyta</taxon>
        <taxon>Spermatophyta</taxon>
        <taxon>Magnoliopsida</taxon>
        <taxon>eudicotyledons</taxon>
        <taxon>Gunneridae</taxon>
        <taxon>Pentapetalae</taxon>
        <taxon>rosids</taxon>
        <taxon>fabids</taxon>
        <taxon>Fabales</taxon>
        <taxon>Fabaceae</taxon>
        <taxon>Papilionoideae</taxon>
        <taxon>50 kb inversion clade</taxon>
        <taxon>dalbergioids sensu lato</taxon>
        <taxon>Dalbergieae</taxon>
        <taxon>Pterocarpus clade</taxon>
        <taxon>Stylosanthes</taxon>
    </lineage>
</organism>
<gene>
    <name evidence="2" type="ORF">PIB30_045292</name>
</gene>
<keyword evidence="1" id="KW-0812">Transmembrane</keyword>
<reference evidence="2 3" key="1">
    <citation type="journal article" date="2023" name="Plants (Basel)">
        <title>Bridging the Gap: Combining Genomics and Transcriptomics Approaches to Understand Stylosanthes scabra, an Orphan Legume from the Brazilian Caatinga.</title>
        <authorList>
            <person name="Ferreira-Neto J.R.C."/>
            <person name="da Silva M.D."/>
            <person name="Binneck E."/>
            <person name="de Melo N.F."/>
            <person name="da Silva R.H."/>
            <person name="de Melo A.L.T.M."/>
            <person name="Pandolfi V."/>
            <person name="Bustamante F.O."/>
            <person name="Brasileiro-Vidal A.C."/>
            <person name="Benko-Iseppon A.M."/>
        </authorList>
    </citation>
    <scope>NUCLEOTIDE SEQUENCE [LARGE SCALE GENOMIC DNA]</scope>
    <source>
        <tissue evidence="2">Leaves</tissue>
    </source>
</reference>
<feature type="transmembrane region" description="Helical" evidence="1">
    <location>
        <begin position="12"/>
        <end position="30"/>
    </location>
</feature>
<protein>
    <submittedName>
        <fullName evidence="2">Uncharacterized protein</fullName>
    </submittedName>
</protein>
<keyword evidence="3" id="KW-1185">Reference proteome</keyword>
<comment type="caution">
    <text evidence="2">The sequence shown here is derived from an EMBL/GenBank/DDBJ whole genome shotgun (WGS) entry which is preliminary data.</text>
</comment>
<evidence type="ECO:0000256" key="1">
    <source>
        <dbReference type="SAM" id="Phobius"/>
    </source>
</evidence>
<evidence type="ECO:0000313" key="2">
    <source>
        <dbReference type="EMBL" id="MED6159765.1"/>
    </source>
</evidence>
<evidence type="ECO:0000313" key="3">
    <source>
        <dbReference type="Proteomes" id="UP001341840"/>
    </source>
</evidence>
<accession>A0ABU6UER5</accession>
<proteinExistence type="predicted"/>
<dbReference type="EMBL" id="JASCZI010121104">
    <property type="protein sequence ID" value="MED6159765.1"/>
    <property type="molecule type" value="Genomic_DNA"/>
</dbReference>
<keyword evidence="1" id="KW-0472">Membrane</keyword>
<sequence length="156" mass="18134">MAMKNSVTHAQQIIMLLIIIIGVFICFVIAESHDEIVPNKESWTPSNYYIAHIHIKNITSANGLREFIKYCIEEYWHLRTLIKAPQIKECNQCIDEGFDNFAGIDHGDSKLFRLRSCVKKCIDIFWPRRLTSPNQTPPGIITCVHSCFHEFQKIQR</sequence>
<keyword evidence="1" id="KW-1133">Transmembrane helix</keyword>
<name>A0ABU6UER5_9FABA</name>
<dbReference type="Proteomes" id="UP001341840">
    <property type="component" value="Unassembled WGS sequence"/>
</dbReference>